<name>A0A0D0B345_9AGAR</name>
<proteinExistence type="predicted"/>
<dbReference type="Proteomes" id="UP000053593">
    <property type="component" value="Unassembled WGS sequence"/>
</dbReference>
<dbReference type="SUPFAM" id="SSF50370">
    <property type="entry name" value="Ricin B-like lectins"/>
    <property type="match status" value="1"/>
</dbReference>
<gene>
    <name evidence="1" type="ORF">GYMLUDRAFT_246656</name>
</gene>
<dbReference type="AlphaFoldDB" id="A0A0D0B345"/>
<sequence>MHFTPSCSRERELANAKLARVASIAFNTWQLPTLLHRYYGQSSQSHSAAAAASVAILDHTQTFAVDLTNTACVDFTPVEQFRWHATPAEAWKLTAVGSNFKVNNVQCGTVLSYVGSVSGANPARSQPVGLSGSNTTWNIVAVNSTTFRFLESVSGRALTAWANVPDQDSNSSPLTLEANRAGDGRQLFFFTTPRSEIDEFRADNRLGRLIELRMQYSSNPDFHFPFVLIVIHTIRSLLSQTLLASRKSVIASNDEMTEKE</sequence>
<evidence type="ECO:0000313" key="2">
    <source>
        <dbReference type="Proteomes" id="UP000053593"/>
    </source>
</evidence>
<reference evidence="1 2" key="1">
    <citation type="submission" date="2014-04" db="EMBL/GenBank/DDBJ databases">
        <title>Evolutionary Origins and Diversification of the Mycorrhizal Mutualists.</title>
        <authorList>
            <consortium name="DOE Joint Genome Institute"/>
            <consortium name="Mycorrhizal Genomics Consortium"/>
            <person name="Kohler A."/>
            <person name="Kuo A."/>
            <person name="Nagy L.G."/>
            <person name="Floudas D."/>
            <person name="Copeland A."/>
            <person name="Barry K.W."/>
            <person name="Cichocki N."/>
            <person name="Veneault-Fourrey C."/>
            <person name="LaButti K."/>
            <person name="Lindquist E.A."/>
            <person name="Lipzen A."/>
            <person name="Lundell T."/>
            <person name="Morin E."/>
            <person name="Murat C."/>
            <person name="Riley R."/>
            <person name="Ohm R."/>
            <person name="Sun H."/>
            <person name="Tunlid A."/>
            <person name="Henrissat B."/>
            <person name="Grigoriev I.V."/>
            <person name="Hibbett D.S."/>
            <person name="Martin F."/>
        </authorList>
    </citation>
    <scope>NUCLEOTIDE SEQUENCE [LARGE SCALE GENOMIC DNA]</scope>
    <source>
        <strain evidence="1 2">FD-317 M1</strain>
    </source>
</reference>
<dbReference type="EMBL" id="KN834789">
    <property type="protein sequence ID" value="KIK57655.1"/>
    <property type="molecule type" value="Genomic_DNA"/>
</dbReference>
<accession>A0A0D0B345</accession>
<protein>
    <recommendedName>
        <fullName evidence="3">Ricin B lectin domain-containing protein</fullName>
    </recommendedName>
</protein>
<dbReference type="Gene3D" id="2.80.10.50">
    <property type="match status" value="1"/>
</dbReference>
<evidence type="ECO:0008006" key="3">
    <source>
        <dbReference type="Google" id="ProtNLM"/>
    </source>
</evidence>
<keyword evidence="2" id="KW-1185">Reference proteome</keyword>
<dbReference type="CDD" id="cd00161">
    <property type="entry name" value="beta-trefoil_Ricin-like"/>
    <property type="match status" value="1"/>
</dbReference>
<organism evidence="1 2">
    <name type="scientific">Collybiopsis luxurians FD-317 M1</name>
    <dbReference type="NCBI Taxonomy" id="944289"/>
    <lineage>
        <taxon>Eukaryota</taxon>
        <taxon>Fungi</taxon>
        <taxon>Dikarya</taxon>
        <taxon>Basidiomycota</taxon>
        <taxon>Agaricomycotina</taxon>
        <taxon>Agaricomycetes</taxon>
        <taxon>Agaricomycetidae</taxon>
        <taxon>Agaricales</taxon>
        <taxon>Marasmiineae</taxon>
        <taxon>Omphalotaceae</taxon>
        <taxon>Collybiopsis</taxon>
        <taxon>Collybiopsis luxurians</taxon>
    </lineage>
</organism>
<dbReference type="InterPro" id="IPR035992">
    <property type="entry name" value="Ricin_B-like_lectins"/>
</dbReference>
<dbReference type="HOGENOM" id="CLU_1069813_0_0_1"/>
<evidence type="ECO:0000313" key="1">
    <source>
        <dbReference type="EMBL" id="KIK57655.1"/>
    </source>
</evidence>